<dbReference type="InParanoid" id="L7JYU2"/>
<dbReference type="VEuPathDB" id="MicrosporidiaDB:THOM_0518"/>
<name>L7JYU2_TRAHO</name>
<evidence type="ECO:0000313" key="2">
    <source>
        <dbReference type="Proteomes" id="UP000011185"/>
    </source>
</evidence>
<sequence length="317" mass="36749">MLNKEDNFYPTNRIEESLLSKTARDIRILKREIREALGSPAKLRYLVDFENGAVAYNPPKIFKKIVIQKKWSSKECARRSEEYYREISNLPIRFVLMGSDKVVFTEEWVYAIEERKNLKLLRKINFYRAKLFEDDDEEVCEGVVMNGGLKSTGYEKRVGDRLSGAERAVNGGQSKIDVPGKCALIADENINVDQHLHAKQMIARKLAHEAKAFIQKNTLYEDEEIRILDFQSTYTYQKQEIEEQPKKTKEYAKVFELMKSENSKTNFKIPNIKKKGTCHSSHAAALSKIPYDLSRMSMPTEILSYKTMRAGNNIRQQ</sequence>
<evidence type="ECO:0000313" key="1">
    <source>
        <dbReference type="EMBL" id="ELQ76490.1"/>
    </source>
</evidence>
<dbReference type="HOGENOM" id="CLU_872087_0_0_1"/>
<dbReference type="Proteomes" id="UP000011185">
    <property type="component" value="Unassembled WGS sequence"/>
</dbReference>
<reference evidence="1 2" key="1">
    <citation type="journal article" date="2012" name="PLoS Pathog.">
        <title>The genome of the obligate intracellular parasite Trachipleistophora hominis: new insights into microsporidian genome dynamics and reductive evolution.</title>
        <authorList>
            <person name="Heinz E."/>
            <person name="Williams T.A."/>
            <person name="Nakjang S."/>
            <person name="Noel C.J."/>
            <person name="Swan D.C."/>
            <person name="Goldberg A.V."/>
            <person name="Harris S.R."/>
            <person name="Weinmaier T."/>
            <person name="Markert S."/>
            <person name="Becher D."/>
            <person name="Bernhardt J."/>
            <person name="Dagan T."/>
            <person name="Hacker C."/>
            <person name="Lucocq J.M."/>
            <person name="Schweder T."/>
            <person name="Rattei T."/>
            <person name="Hall N."/>
            <person name="Hirt R.P."/>
            <person name="Embley T.M."/>
        </authorList>
    </citation>
    <scope>NUCLEOTIDE SEQUENCE [LARGE SCALE GENOMIC DNA]</scope>
</reference>
<accession>L7JYU2</accession>
<keyword evidence="2" id="KW-1185">Reference proteome</keyword>
<organism evidence="1 2">
    <name type="scientific">Trachipleistophora hominis</name>
    <name type="common">Microsporidian parasite</name>
    <dbReference type="NCBI Taxonomy" id="72359"/>
    <lineage>
        <taxon>Eukaryota</taxon>
        <taxon>Fungi</taxon>
        <taxon>Fungi incertae sedis</taxon>
        <taxon>Microsporidia</taxon>
        <taxon>Pleistophoridae</taxon>
        <taxon>Trachipleistophora</taxon>
    </lineage>
</organism>
<dbReference type="OMA" id="IRILDFQ"/>
<gene>
    <name evidence="1" type="ORF">THOM_0518</name>
</gene>
<protein>
    <submittedName>
        <fullName evidence="1">Uncharacterized protein</fullName>
    </submittedName>
</protein>
<dbReference type="EMBL" id="JH993845">
    <property type="protein sequence ID" value="ELQ76490.1"/>
    <property type="molecule type" value="Genomic_DNA"/>
</dbReference>
<dbReference type="OrthoDB" id="2191410at2759"/>
<proteinExistence type="predicted"/>
<dbReference type="AlphaFoldDB" id="L7JYU2"/>